<feature type="transmembrane region" description="Helical" evidence="2">
    <location>
        <begin position="90"/>
        <end position="107"/>
    </location>
</feature>
<feature type="transmembrane region" description="Helical" evidence="2">
    <location>
        <begin position="61"/>
        <end position="78"/>
    </location>
</feature>
<feature type="region of interest" description="Disordered" evidence="1">
    <location>
        <begin position="150"/>
        <end position="329"/>
    </location>
</feature>
<dbReference type="EMBL" id="CP015163">
    <property type="protein sequence ID" value="AXB45091.1"/>
    <property type="molecule type" value="Genomic_DNA"/>
</dbReference>
<feature type="compositionally biased region" description="Pro residues" evidence="1">
    <location>
        <begin position="283"/>
        <end position="300"/>
    </location>
</feature>
<evidence type="ECO:0000256" key="2">
    <source>
        <dbReference type="SAM" id="Phobius"/>
    </source>
</evidence>
<dbReference type="RefSeq" id="WP_113694348.1">
    <property type="nucleotide sequence ID" value="NZ_CP015163.1"/>
</dbReference>
<keyword evidence="2" id="KW-0812">Transmembrane</keyword>
<evidence type="ECO:0000256" key="1">
    <source>
        <dbReference type="SAM" id="MobiDB-lite"/>
    </source>
</evidence>
<feature type="compositionally biased region" description="Basic and acidic residues" evidence="1">
    <location>
        <begin position="150"/>
        <end position="167"/>
    </location>
</feature>
<evidence type="ECO:0000313" key="4">
    <source>
        <dbReference type="EMBL" id="AXB45091.1"/>
    </source>
</evidence>
<organism evidence="4 5">
    <name type="scientific">Amycolatopsis albispora</name>
    <dbReference type="NCBI Taxonomy" id="1804986"/>
    <lineage>
        <taxon>Bacteria</taxon>
        <taxon>Bacillati</taxon>
        <taxon>Actinomycetota</taxon>
        <taxon>Actinomycetes</taxon>
        <taxon>Pseudonocardiales</taxon>
        <taxon>Pseudonocardiaceae</taxon>
        <taxon>Amycolatopsis</taxon>
    </lineage>
</organism>
<gene>
    <name evidence="4" type="ORF">A4R43_23475</name>
</gene>
<feature type="domain" description="DUF6542" evidence="3">
    <location>
        <begin position="31"/>
        <end position="150"/>
    </location>
</feature>
<keyword evidence="2" id="KW-1133">Transmembrane helix</keyword>
<dbReference type="KEGG" id="aab:A4R43_23475"/>
<keyword evidence="2" id="KW-0472">Membrane</keyword>
<keyword evidence="5" id="KW-1185">Reference proteome</keyword>
<reference evidence="4 5" key="1">
    <citation type="submission" date="2016-04" db="EMBL/GenBank/DDBJ databases">
        <title>Complete genome sequence and analysis of deep-sea sediment isolate, Amycolatopsis sp. WP1.</title>
        <authorList>
            <person name="Wang H."/>
            <person name="Chen S."/>
            <person name="Wu Q."/>
        </authorList>
    </citation>
    <scope>NUCLEOTIDE SEQUENCE [LARGE SCALE GENOMIC DNA]</scope>
    <source>
        <strain evidence="4 5">WP1</strain>
    </source>
</reference>
<evidence type="ECO:0000313" key="5">
    <source>
        <dbReference type="Proteomes" id="UP000250434"/>
    </source>
</evidence>
<feature type="compositionally biased region" description="Basic and acidic residues" evidence="1">
    <location>
        <begin position="262"/>
        <end position="280"/>
    </location>
</feature>
<accession>A0A344LAL7</accession>
<dbReference type="AlphaFoldDB" id="A0A344LAL7"/>
<dbReference type="OrthoDB" id="5192877at2"/>
<sequence>MTAIRDRQSDPDADDLSVPWDELPVVGTRRGLPWWGAVLLGFGLAAVGAVASLQITDNLELIFQGAYFVGAVGAVAAVQRRSLFGPMVQPPLILAVTVPAALLFSGTPAGGDTFSTALAIATPLINGFPTMAITTGAALALGFFRIYRERDPDPPMKPMKKDPRPAEAARPPAKARPRTDEDAPPRRPAARDADRARGRDPERGRGRDLGRDRDLDRGRDRDPDRARDRDPGRVRGREPIRERDRDLPPRRPSGSGGAVRRRPPEDTPRRREPLDREPRKRTPPPGDKPVRRTPPPPRTGEPPRDRSGRPPGRRTPPPRSRPWDDNNRD</sequence>
<name>A0A344LAL7_9PSEU</name>
<evidence type="ECO:0000259" key="3">
    <source>
        <dbReference type="Pfam" id="PF20177"/>
    </source>
</evidence>
<proteinExistence type="predicted"/>
<dbReference type="Proteomes" id="UP000250434">
    <property type="component" value="Chromosome"/>
</dbReference>
<feature type="transmembrane region" description="Helical" evidence="2">
    <location>
        <begin position="127"/>
        <end position="147"/>
    </location>
</feature>
<feature type="transmembrane region" description="Helical" evidence="2">
    <location>
        <begin position="34"/>
        <end position="55"/>
    </location>
</feature>
<dbReference type="InterPro" id="IPR046672">
    <property type="entry name" value="DUF6542"/>
</dbReference>
<protein>
    <recommendedName>
        <fullName evidence="3">DUF6542 domain-containing protein</fullName>
    </recommendedName>
</protein>
<dbReference type="Pfam" id="PF20177">
    <property type="entry name" value="DUF6542"/>
    <property type="match status" value="1"/>
</dbReference>
<feature type="compositionally biased region" description="Basic and acidic residues" evidence="1">
    <location>
        <begin position="177"/>
        <end position="249"/>
    </location>
</feature>